<organism evidence="2 3">
    <name type="scientific">Seongchinamella unica</name>
    <dbReference type="NCBI Taxonomy" id="2547392"/>
    <lineage>
        <taxon>Bacteria</taxon>
        <taxon>Pseudomonadati</taxon>
        <taxon>Pseudomonadota</taxon>
        <taxon>Gammaproteobacteria</taxon>
        <taxon>Cellvibrionales</taxon>
        <taxon>Halieaceae</taxon>
        <taxon>Seongchinamella</taxon>
    </lineage>
</organism>
<dbReference type="OrthoDB" id="5740906at2"/>
<dbReference type="RefSeq" id="WP_133212406.1">
    <property type="nucleotide sequence ID" value="NZ_SMSE01000002.1"/>
</dbReference>
<proteinExistence type="predicted"/>
<dbReference type="Proteomes" id="UP000295554">
    <property type="component" value="Unassembled WGS sequence"/>
</dbReference>
<comment type="caution">
    <text evidence="2">The sequence shown here is derived from an EMBL/GenBank/DDBJ whole genome shotgun (WGS) entry which is preliminary data.</text>
</comment>
<keyword evidence="1" id="KW-1133">Transmembrane helix</keyword>
<sequence>MTSARAIEYRITRQLTEGAPQRQPRTRHRLAEQLIAITAIASGLLLFGSYFPELVVAGIAGSAVWAMGGASRSA</sequence>
<keyword evidence="1" id="KW-0812">Transmembrane</keyword>
<protein>
    <submittedName>
        <fullName evidence="2">Uncharacterized protein</fullName>
    </submittedName>
</protein>
<gene>
    <name evidence="2" type="ORF">E2F43_10595</name>
</gene>
<name>A0A4R5LT59_9GAMM</name>
<dbReference type="EMBL" id="SMSE01000002">
    <property type="protein sequence ID" value="TDG13937.1"/>
    <property type="molecule type" value="Genomic_DNA"/>
</dbReference>
<dbReference type="AlphaFoldDB" id="A0A4R5LT59"/>
<evidence type="ECO:0000256" key="1">
    <source>
        <dbReference type="SAM" id="Phobius"/>
    </source>
</evidence>
<accession>A0A4R5LT59</accession>
<reference evidence="2 3" key="1">
    <citation type="submission" date="2019-03" db="EMBL/GenBank/DDBJ databases">
        <title>Seongchinamella monodicae gen. nov., sp. nov., a novel member of the Gammaproteobacteria isolated from a tidal mudflat of beach.</title>
        <authorList>
            <person name="Yang H.G."/>
            <person name="Kang J.W."/>
            <person name="Lee S.D."/>
        </authorList>
    </citation>
    <scope>NUCLEOTIDE SEQUENCE [LARGE SCALE GENOMIC DNA]</scope>
    <source>
        <strain evidence="2 3">GH4-78</strain>
    </source>
</reference>
<keyword evidence="1" id="KW-0472">Membrane</keyword>
<feature type="transmembrane region" description="Helical" evidence="1">
    <location>
        <begin position="30"/>
        <end position="48"/>
    </location>
</feature>
<evidence type="ECO:0000313" key="2">
    <source>
        <dbReference type="EMBL" id="TDG13937.1"/>
    </source>
</evidence>
<evidence type="ECO:0000313" key="3">
    <source>
        <dbReference type="Proteomes" id="UP000295554"/>
    </source>
</evidence>
<keyword evidence="3" id="KW-1185">Reference proteome</keyword>